<evidence type="ECO:0000313" key="2">
    <source>
        <dbReference type="EMBL" id="KZP25100.1"/>
    </source>
</evidence>
<gene>
    <name evidence="2" type="ORF">FIBSPDRAFT_1041602</name>
</gene>
<dbReference type="AlphaFoldDB" id="A0A166NKB0"/>
<evidence type="ECO:0000256" key="1">
    <source>
        <dbReference type="SAM" id="MobiDB-lite"/>
    </source>
</evidence>
<evidence type="ECO:0008006" key="4">
    <source>
        <dbReference type="Google" id="ProtNLM"/>
    </source>
</evidence>
<feature type="region of interest" description="Disordered" evidence="1">
    <location>
        <begin position="1"/>
        <end position="22"/>
    </location>
</feature>
<protein>
    <recommendedName>
        <fullName evidence="4">F-box domain-containing protein</fullName>
    </recommendedName>
</protein>
<sequence>MPPRKKTKATEESPLSPSVSGAGATVPAEILFEIIQEFARSSNNVKGKINYRSRALGAMCRVNKHWQSIARESLYQCLSFVDKPDQMAKLRRTVVGSPAIAGLIMELDIHVVGEQQLPSAPAALKKAVAKRQRAGKDLWDVLEVLTGLKTLKIRRFEKLPKAYQERLQTTKRFPNLSTVRSFDIIHSNAAIATILIQSMTSLEELYAGIRPLYDGIRPFAQGEFRLFEKPPVHLTQLSITENWGLMETDFWDDWYNVPEKPARPWPLLVGLLGRKAQVVIPRS</sequence>
<keyword evidence="3" id="KW-1185">Reference proteome</keyword>
<organism evidence="2 3">
    <name type="scientific">Athelia psychrophila</name>
    <dbReference type="NCBI Taxonomy" id="1759441"/>
    <lineage>
        <taxon>Eukaryota</taxon>
        <taxon>Fungi</taxon>
        <taxon>Dikarya</taxon>
        <taxon>Basidiomycota</taxon>
        <taxon>Agaricomycotina</taxon>
        <taxon>Agaricomycetes</taxon>
        <taxon>Agaricomycetidae</taxon>
        <taxon>Atheliales</taxon>
        <taxon>Atheliaceae</taxon>
        <taxon>Athelia</taxon>
    </lineage>
</organism>
<dbReference type="Proteomes" id="UP000076532">
    <property type="component" value="Unassembled WGS sequence"/>
</dbReference>
<dbReference type="EMBL" id="KV417522">
    <property type="protein sequence ID" value="KZP25100.1"/>
    <property type="molecule type" value="Genomic_DNA"/>
</dbReference>
<name>A0A166NKB0_9AGAM</name>
<proteinExistence type="predicted"/>
<evidence type="ECO:0000313" key="3">
    <source>
        <dbReference type="Proteomes" id="UP000076532"/>
    </source>
</evidence>
<reference evidence="2 3" key="1">
    <citation type="journal article" date="2016" name="Mol. Biol. Evol.">
        <title>Comparative Genomics of Early-Diverging Mushroom-Forming Fungi Provides Insights into the Origins of Lignocellulose Decay Capabilities.</title>
        <authorList>
            <person name="Nagy L.G."/>
            <person name="Riley R."/>
            <person name="Tritt A."/>
            <person name="Adam C."/>
            <person name="Daum C."/>
            <person name="Floudas D."/>
            <person name="Sun H."/>
            <person name="Yadav J.S."/>
            <person name="Pangilinan J."/>
            <person name="Larsson K.H."/>
            <person name="Matsuura K."/>
            <person name="Barry K."/>
            <person name="Labutti K."/>
            <person name="Kuo R."/>
            <person name="Ohm R.A."/>
            <person name="Bhattacharya S.S."/>
            <person name="Shirouzu T."/>
            <person name="Yoshinaga Y."/>
            <person name="Martin F.M."/>
            <person name="Grigoriev I.V."/>
            <person name="Hibbett D.S."/>
        </authorList>
    </citation>
    <scope>NUCLEOTIDE SEQUENCE [LARGE SCALE GENOMIC DNA]</scope>
    <source>
        <strain evidence="2 3">CBS 109695</strain>
    </source>
</reference>
<accession>A0A166NKB0</accession>